<evidence type="ECO:0000313" key="2">
    <source>
        <dbReference type="Proteomes" id="UP000799118"/>
    </source>
</evidence>
<dbReference type="Proteomes" id="UP000799118">
    <property type="component" value="Unassembled WGS sequence"/>
</dbReference>
<sequence length="59" mass="7062">MTISPIYNFLEDSIYLACDRRGRYQIFTCKNTQCQNPHVRRYQKNGDYEDNMALRVHAC</sequence>
<protein>
    <submittedName>
        <fullName evidence="1">Uncharacterized protein</fullName>
    </submittedName>
</protein>
<proteinExistence type="predicted"/>
<name>A0A6A4GT36_9AGAR</name>
<dbReference type="EMBL" id="ML769724">
    <property type="protein sequence ID" value="KAE9388848.1"/>
    <property type="molecule type" value="Genomic_DNA"/>
</dbReference>
<reference evidence="1" key="1">
    <citation type="journal article" date="2019" name="Environ. Microbiol.">
        <title>Fungal ecological strategies reflected in gene transcription - a case study of two litter decomposers.</title>
        <authorList>
            <person name="Barbi F."/>
            <person name="Kohler A."/>
            <person name="Barry K."/>
            <person name="Baskaran P."/>
            <person name="Daum C."/>
            <person name="Fauchery L."/>
            <person name="Ihrmark K."/>
            <person name="Kuo A."/>
            <person name="LaButti K."/>
            <person name="Lipzen A."/>
            <person name="Morin E."/>
            <person name="Grigoriev I.V."/>
            <person name="Henrissat B."/>
            <person name="Lindahl B."/>
            <person name="Martin F."/>
        </authorList>
    </citation>
    <scope>NUCLEOTIDE SEQUENCE</scope>
    <source>
        <strain evidence="1">JB14</strain>
    </source>
</reference>
<gene>
    <name evidence="1" type="ORF">BT96DRAFT_926880</name>
</gene>
<organism evidence="1 2">
    <name type="scientific">Gymnopus androsaceus JB14</name>
    <dbReference type="NCBI Taxonomy" id="1447944"/>
    <lineage>
        <taxon>Eukaryota</taxon>
        <taxon>Fungi</taxon>
        <taxon>Dikarya</taxon>
        <taxon>Basidiomycota</taxon>
        <taxon>Agaricomycotina</taxon>
        <taxon>Agaricomycetes</taxon>
        <taxon>Agaricomycetidae</taxon>
        <taxon>Agaricales</taxon>
        <taxon>Marasmiineae</taxon>
        <taxon>Omphalotaceae</taxon>
        <taxon>Gymnopus</taxon>
    </lineage>
</organism>
<dbReference type="AlphaFoldDB" id="A0A6A4GT36"/>
<evidence type="ECO:0000313" key="1">
    <source>
        <dbReference type="EMBL" id="KAE9388848.1"/>
    </source>
</evidence>
<keyword evidence="2" id="KW-1185">Reference proteome</keyword>
<accession>A0A6A4GT36</accession>